<feature type="transmembrane region" description="Helical" evidence="2">
    <location>
        <begin position="12"/>
        <end position="33"/>
    </location>
</feature>
<keyword evidence="2" id="KW-0472">Membrane</keyword>
<keyword evidence="2" id="KW-1133">Transmembrane helix</keyword>
<name>A0A1M4YGA7_9ACTN</name>
<dbReference type="AlphaFoldDB" id="A0A1M4YGA7"/>
<feature type="region of interest" description="Disordered" evidence="1">
    <location>
        <begin position="53"/>
        <end position="73"/>
    </location>
</feature>
<reference evidence="5" key="1">
    <citation type="submission" date="2016-11" db="EMBL/GenBank/DDBJ databases">
        <authorList>
            <person name="Varghese N."/>
            <person name="Submissions S."/>
        </authorList>
    </citation>
    <scope>NUCLEOTIDE SEQUENCE [LARGE SCALE GENOMIC DNA]</scope>
    <source>
        <strain evidence="5">DSM 19514</strain>
    </source>
</reference>
<evidence type="ECO:0000259" key="3">
    <source>
        <dbReference type="Pfam" id="PF14016"/>
    </source>
</evidence>
<organism evidence="4 5">
    <name type="scientific">Ferrithrix thermotolerans DSM 19514</name>
    <dbReference type="NCBI Taxonomy" id="1121881"/>
    <lineage>
        <taxon>Bacteria</taxon>
        <taxon>Bacillati</taxon>
        <taxon>Actinomycetota</taxon>
        <taxon>Acidimicrobiia</taxon>
        <taxon>Acidimicrobiales</taxon>
        <taxon>Acidimicrobiaceae</taxon>
        <taxon>Ferrithrix</taxon>
    </lineage>
</organism>
<sequence>MQGYERAKRALRFYQGLSAALFTAVVMVGVAYLTKPAYTIPKQSQIASTVGNYSTSDQATTSSTNPPLQVSTTPKCNPSQLRVLYGPEQQGGNTSEVQIVLQNTSSSLCEIAGHPGLQLVQTLGSSVTKLDGIWTKTGFSAVKLSPGGDAHAWFTFLNSTKGCTTTPQAFIPQSLYIIPPNDSIQIQTSWIDQTIYLCSTEPQYPSIGVFLPGLGGNYPN</sequence>
<feature type="domain" description="DUF4232" evidence="3">
    <location>
        <begin position="76"/>
        <end position="184"/>
    </location>
</feature>
<evidence type="ECO:0000313" key="4">
    <source>
        <dbReference type="EMBL" id="SHF04496.1"/>
    </source>
</evidence>
<dbReference type="EMBL" id="FQUL01000067">
    <property type="protein sequence ID" value="SHF04496.1"/>
    <property type="molecule type" value="Genomic_DNA"/>
</dbReference>
<dbReference type="InterPro" id="IPR025326">
    <property type="entry name" value="DUF4232"/>
</dbReference>
<evidence type="ECO:0000313" key="5">
    <source>
        <dbReference type="Proteomes" id="UP000184295"/>
    </source>
</evidence>
<evidence type="ECO:0000256" key="2">
    <source>
        <dbReference type="SAM" id="Phobius"/>
    </source>
</evidence>
<dbReference type="Pfam" id="PF14016">
    <property type="entry name" value="DUF4232"/>
    <property type="match status" value="1"/>
</dbReference>
<accession>A0A1M4YGA7</accession>
<proteinExistence type="predicted"/>
<keyword evidence="5" id="KW-1185">Reference proteome</keyword>
<protein>
    <recommendedName>
        <fullName evidence="3">DUF4232 domain-containing protein</fullName>
    </recommendedName>
</protein>
<evidence type="ECO:0000256" key="1">
    <source>
        <dbReference type="SAM" id="MobiDB-lite"/>
    </source>
</evidence>
<gene>
    <name evidence="4" type="ORF">SAMN02745225_02327</name>
</gene>
<keyword evidence="2" id="KW-0812">Transmembrane</keyword>
<dbReference type="Proteomes" id="UP000184295">
    <property type="component" value="Unassembled WGS sequence"/>
</dbReference>